<organism evidence="1">
    <name type="scientific">marine sediment metagenome</name>
    <dbReference type="NCBI Taxonomy" id="412755"/>
    <lineage>
        <taxon>unclassified sequences</taxon>
        <taxon>metagenomes</taxon>
        <taxon>ecological metagenomes</taxon>
    </lineage>
</organism>
<gene>
    <name evidence="1" type="ORF">LCGC14_1187850</name>
</gene>
<comment type="caution">
    <text evidence="1">The sequence shown here is derived from an EMBL/GenBank/DDBJ whole genome shotgun (WGS) entry which is preliminary data.</text>
</comment>
<protein>
    <submittedName>
        <fullName evidence="1">Uncharacterized protein</fullName>
    </submittedName>
</protein>
<reference evidence="1" key="1">
    <citation type="journal article" date="2015" name="Nature">
        <title>Complex archaea that bridge the gap between prokaryotes and eukaryotes.</title>
        <authorList>
            <person name="Spang A."/>
            <person name="Saw J.H."/>
            <person name="Jorgensen S.L."/>
            <person name="Zaremba-Niedzwiedzka K."/>
            <person name="Martijn J."/>
            <person name="Lind A.E."/>
            <person name="van Eijk R."/>
            <person name="Schleper C."/>
            <person name="Guy L."/>
            <person name="Ettema T.J."/>
        </authorList>
    </citation>
    <scope>NUCLEOTIDE SEQUENCE</scope>
</reference>
<evidence type="ECO:0000313" key="1">
    <source>
        <dbReference type="EMBL" id="KKM95472.1"/>
    </source>
</evidence>
<name>A0A0F9PQP8_9ZZZZ</name>
<dbReference type="AlphaFoldDB" id="A0A0F9PQP8"/>
<dbReference type="EMBL" id="LAZR01006004">
    <property type="protein sequence ID" value="KKM95472.1"/>
    <property type="molecule type" value="Genomic_DNA"/>
</dbReference>
<proteinExistence type="predicted"/>
<sequence length="390" mass="45443">MFNFNFKNKNEISSIKQIFRDNFEIWKVNDLVLNLVDSGLITLSKNSYIKCVNRGDRDFLDLTEDQKSCTGISHINEYQEVSECQNCDRQLISENKEKFEIYIISINYNAVINELREKLGKEKTLLKNDNTHIIYVDGSGKKYTLCILDLCKNVDCKTSIYYSDEILYIYCDVVVGFDAPNVIWLFDLLIKRPGELLNFIKMISPMISSKRVKKVMENFIDGMTWQEFEDFIPQMLNYIRDNPKNYNEGMSFLQKYSGTIISAFSVKLSGSGKTDAYSINLLNYFKQILKPDIRIECKHSASDNINSSIGINDLRELMDHSYQKEGVIFTNRKKIDGSAINRCIDFKEEYGQWKYVIIHRPLLKLLISLFFKELWDKPELSISSLKEPAE</sequence>
<accession>A0A0F9PQP8</accession>